<keyword evidence="1" id="KW-0175">Coiled coil</keyword>
<dbReference type="Pfam" id="PF14389">
    <property type="entry name" value="Lzipper-MIP1"/>
    <property type="match status" value="1"/>
</dbReference>
<feature type="region of interest" description="Disordered" evidence="2">
    <location>
        <begin position="192"/>
        <end position="216"/>
    </location>
</feature>
<reference evidence="5 6" key="1">
    <citation type="journal article" date="2020" name="IScience">
        <title>Genome Sequencing of the Endangered Kingdonia uniflora (Circaeasteraceae, Ranunculales) Reveals Potential Mechanisms of Evolutionary Specialization.</title>
        <authorList>
            <person name="Sun Y."/>
            <person name="Deng T."/>
            <person name="Zhang A."/>
            <person name="Moore M.J."/>
            <person name="Landis J.B."/>
            <person name="Lin N."/>
            <person name="Zhang H."/>
            <person name="Zhang X."/>
            <person name="Huang J."/>
            <person name="Zhang X."/>
            <person name="Sun H."/>
            <person name="Wang H."/>
        </authorList>
    </citation>
    <scope>NUCLEOTIDE SEQUENCE [LARGE SCALE GENOMIC DNA]</scope>
    <source>
        <strain evidence="5">TB1705</strain>
        <tissue evidence="5">Leaf</tissue>
    </source>
</reference>
<dbReference type="PANTHER" id="PTHR23054">
    <property type="entry name" value="TERNARY COMPLEX FACTOR MIP1, LEUCINE-ZIPPER-RELATED"/>
    <property type="match status" value="1"/>
</dbReference>
<dbReference type="Pfam" id="PF04784">
    <property type="entry name" value="DUF547"/>
    <property type="match status" value="1"/>
</dbReference>
<feature type="region of interest" description="Disordered" evidence="2">
    <location>
        <begin position="49"/>
        <end position="73"/>
    </location>
</feature>
<organism evidence="5 6">
    <name type="scientific">Kingdonia uniflora</name>
    <dbReference type="NCBI Taxonomy" id="39325"/>
    <lineage>
        <taxon>Eukaryota</taxon>
        <taxon>Viridiplantae</taxon>
        <taxon>Streptophyta</taxon>
        <taxon>Embryophyta</taxon>
        <taxon>Tracheophyta</taxon>
        <taxon>Spermatophyta</taxon>
        <taxon>Magnoliopsida</taxon>
        <taxon>Ranunculales</taxon>
        <taxon>Circaeasteraceae</taxon>
        <taxon>Kingdonia</taxon>
    </lineage>
</organism>
<evidence type="ECO:0000313" key="5">
    <source>
        <dbReference type="EMBL" id="KAF6174972.1"/>
    </source>
</evidence>
<dbReference type="AlphaFoldDB" id="A0A7J7P6R7"/>
<dbReference type="EMBL" id="JACGCM010000223">
    <property type="protein sequence ID" value="KAF6174972.1"/>
    <property type="molecule type" value="Genomic_DNA"/>
</dbReference>
<dbReference type="OrthoDB" id="418495at2759"/>
<comment type="caution">
    <text evidence="5">The sequence shown here is derived from an EMBL/GenBank/DDBJ whole genome shotgun (WGS) entry which is preliminary data.</text>
</comment>
<name>A0A7J7P6R7_9MAGN</name>
<dbReference type="InterPro" id="IPR025757">
    <property type="entry name" value="MIP1_Leuzipper"/>
</dbReference>
<feature type="compositionally biased region" description="Polar residues" evidence="2">
    <location>
        <begin position="193"/>
        <end position="205"/>
    </location>
</feature>
<evidence type="ECO:0000256" key="1">
    <source>
        <dbReference type="SAM" id="Coils"/>
    </source>
</evidence>
<dbReference type="PANTHER" id="PTHR23054:SF61">
    <property type="entry name" value="OS02G0153000 PROTEIN"/>
    <property type="match status" value="1"/>
</dbReference>
<keyword evidence="6" id="KW-1185">Reference proteome</keyword>
<evidence type="ECO:0000259" key="4">
    <source>
        <dbReference type="Pfam" id="PF14389"/>
    </source>
</evidence>
<accession>A0A7J7P6R7</accession>
<evidence type="ECO:0000313" key="6">
    <source>
        <dbReference type="Proteomes" id="UP000541444"/>
    </source>
</evidence>
<evidence type="ECO:0000259" key="3">
    <source>
        <dbReference type="Pfam" id="PF04784"/>
    </source>
</evidence>
<feature type="domain" description="DUF547" evidence="3">
    <location>
        <begin position="374"/>
        <end position="507"/>
    </location>
</feature>
<gene>
    <name evidence="5" type="ORF">GIB67_026460</name>
</gene>
<sequence length="595" mass="66614">MLCLKAEEAVGGHEHEHDLYPPQPSILPMTFSNTIQRYLKKKKGKSGFWGSSHSRISNESSSSISIDGSPTSSGFEDSLINDGGFGKGRGAKKTVVYRSQLEKDVKTLQKQLEEEIDLHLALTSVVEHSSAPISISSCQLSDKAQDLLTNIAVLEITVSKLEEDLVALHFQLSQERNERRLAEYRLKRLPSLPSATAHSPSTPKEQISRPFSEDQKETKMGGLLLLSSSNKRNTDFLNENFRHRPNHLSEEMVLCMRNIFLCLADSSKFTSPASPRGHLSQSSGASFSDSSVIPALLHSPSVELQHDCEILESENTFDPYKVSGKINWTKDIGKYGMAAEVSWMSVGEKQLEFAAEALKGFRLLVEQLAELNPASLSSNERLAFWINLYNALIMHAYLAYGVPRSDIKHFSLMQKVAYTIGGHSFSAVDIEYIILKMKPPAHRPQIALVLALHKFKLPEEQREFSIENPDPLVAFTLSCGMHSSPAVKIFKPENVMEELHNSMRDYIQASVGISSKGKLLVPKLLHCFAKGIVEDSLLPEWICRFLSPEQASMVRDCSSHSKQRLLSARSFTVLPFDSRFRYLFLPENWTSQNCN</sequence>
<feature type="domain" description="Ternary complex factor MIP1 leucine-zipper" evidence="4">
    <location>
        <begin position="96"/>
        <end position="175"/>
    </location>
</feature>
<dbReference type="Proteomes" id="UP000541444">
    <property type="component" value="Unassembled WGS sequence"/>
</dbReference>
<protein>
    <submittedName>
        <fullName evidence="5">Uncharacterized protein</fullName>
    </submittedName>
</protein>
<dbReference type="InterPro" id="IPR006869">
    <property type="entry name" value="DUF547"/>
</dbReference>
<evidence type="ECO:0000256" key="2">
    <source>
        <dbReference type="SAM" id="MobiDB-lite"/>
    </source>
</evidence>
<feature type="coiled-coil region" evidence="1">
    <location>
        <begin position="144"/>
        <end position="178"/>
    </location>
</feature>
<proteinExistence type="predicted"/>